<dbReference type="Proteomes" id="UP000789920">
    <property type="component" value="Unassembled WGS sequence"/>
</dbReference>
<sequence length="356" mass="40607">MAIKEEETQQERFSNKRSILIREDLEYSAQKLFTYSVIGLTAIAVYATGKLAMFAIGLAAGYFLYQTGMLQKVTGKIFSKKPKKTDEEEKNSGSESSPPESSLNQSDLDPVAKFQQRQSKTQQLNHGESNNSADYLPDFKGALKGFYEENIKTTLETKTAYYENLLKENLAFSQRTQKIAIALGPCRRNTFNKENMKSKTKKSKNQIITVPTQGTTTKILKKPRTAKSKSTKLLKVRTPISKEKTCAYYDCMVNLVSQPENDRIKITELTRKCKCSKEEVARTKAELKHKLIHELARDYKNIGENLGRLAIFAGYTVHLRLRQMVLEKKNGKEQKQIDDLKKEVEELKNKDGNTKY</sequence>
<proteinExistence type="predicted"/>
<name>A0ACA9N7C0_9GLOM</name>
<reference evidence="1" key="1">
    <citation type="submission" date="2021-06" db="EMBL/GenBank/DDBJ databases">
        <authorList>
            <person name="Kallberg Y."/>
            <person name="Tangrot J."/>
            <person name="Rosling A."/>
        </authorList>
    </citation>
    <scope>NUCLEOTIDE SEQUENCE</scope>
    <source>
        <strain evidence="1">MA461A</strain>
    </source>
</reference>
<dbReference type="EMBL" id="CAJVQC010012532">
    <property type="protein sequence ID" value="CAG8639346.1"/>
    <property type="molecule type" value="Genomic_DNA"/>
</dbReference>
<accession>A0ACA9N7C0</accession>
<comment type="caution">
    <text evidence="1">The sequence shown here is derived from an EMBL/GenBank/DDBJ whole genome shotgun (WGS) entry which is preliminary data.</text>
</comment>
<evidence type="ECO:0000313" key="1">
    <source>
        <dbReference type="EMBL" id="CAG8639346.1"/>
    </source>
</evidence>
<evidence type="ECO:0000313" key="2">
    <source>
        <dbReference type="Proteomes" id="UP000789920"/>
    </source>
</evidence>
<keyword evidence="2" id="KW-1185">Reference proteome</keyword>
<organism evidence="1 2">
    <name type="scientific">Racocetra persica</name>
    <dbReference type="NCBI Taxonomy" id="160502"/>
    <lineage>
        <taxon>Eukaryota</taxon>
        <taxon>Fungi</taxon>
        <taxon>Fungi incertae sedis</taxon>
        <taxon>Mucoromycota</taxon>
        <taxon>Glomeromycotina</taxon>
        <taxon>Glomeromycetes</taxon>
        <taxon>Diversisporales</taxon>
        <taxon>Gigasporaceae</taxon>
        <taxon>Racocetra</taxon>
    </lineage>
</organism>
<gene>
    <name evidence="1" type="ORF">RPERSI_LOCUS7417</name>
</gene>
<protein>
    <submittedName>
        <fullName evidence="1">32881_t:CDS:1</fullName>
    </submittedName>
</protein>